<evidence type="ECO:0000313" key="4">
    <source>
        <dbReference type="Proteomes" id="UP001434883"/>
    </source>
</evidence>
<evidence type="ECO:0000256" key="2">
    <source>
        <dbReference type="SAM" id="Phobius"/>
    </source>
</evidence>
<evidence type="ECO:0000256" key="1">
    <source>
        <dbReference type="SAM" id="MobiDB-lite"/>
    </source>
</evidence>
<reference evidence="3 4" key="1">
    <citation type="submission" date="2021-06" db="EMBL/GenBank/DDBJ databases">
        <authorList>
            <person name="Palmer J.M."/>
        </authorList>
    </citation>
    <scope>NUCLEOTIDE SEQUENCE [LARGE SCALE GENOMIC DNA]</scope>
    <source>
        <strain evidence="3 4">XC_2019</strain>
        <tissue evidence="3">Muscle</tissue>
    </source>
</reference>
<name>A0ABV0Q8I2_9TELE</name>
<feature type="non-terminal residue" evidence="3">
    <location>
        <position position="1"/>
    </location>
</feature>
<dbReference type="Proteomes" id="UP001434883">
    <property type="component" value="Unassembled WGS sequence"/>
</dbReference>
<protein>
    <submittedName>
        <fullName evidence="3">Uncharacterized protein</fullName>
    </submittedName>
</protein>
<sequence>HMALSEYRPILANRPPSQSFSSMADVKLTLIPIIFIVLRIWSTVRFILLLADSPVRQNPVPSALAYALRSVAAALNVEQRRSFQTVPHRGTRRDRTHPLREKKKKKTPVECRQTDDASLCDE</sequence>
<evidence type="ECO:0000313" key="3">
    <source>
        <dbReference type="EMBL" id="MEQ2191847.1"/>
    </source>
</evidence>
<keyword evidence="4" id="KW-1185">Reference proteome</keyword>
<feature type="compositionally biased region" description="Basic residues" evidence="1">
    <location>
        <begin position="89"/>
        <end position="106"/>
    </location>
</feature>
<comment type="caution">
    <text evidence="3">The sequence shown here is derived from an EMBL/GenBank/DDBJ whole genome shotgun (WGS) entry which is preliminary data.</text>
</comment>
<accession>A0ABV0Q8I2</accession>
<proteinExistence type="predicted"/>
<keyword evidence="2" id="KW-0812">Transmembrane</keyword>
<feature type="transmembrane region" description="Helical" evidence="2">
    <location>
        <begin position="30"/>
        <end position="51"/>
    </location>
</feature>
<dbReference type="EMBL" id="JAHRIN010001343">
    <property type="protein sequence ID" value="MEQ2191847.1"/>
    <property type="molecule type" value="Genomic_DNA"/>
</dbReference>
<organism evidence="3 4">
    <name type="scientific">Xenoophorus captivus</name>
    <dbReference type="NCBI Taxonomy" id="1517983"/>
    <lineage>
        <taxon>Eukaryota</taxon>
        <taxon>Metazoa</taxon>
        <taxon>Chordata</taxon>
        <taxon>Craniata</taxon>
        <taxon>Vertebrata</taxon>
        <taxon>Euteleostomi</taxon>
        <taxon>Actinopterygii</taxon>
        <taxon>Neopterygii</taxon>
        <taxon>Teleostei</taxon>
        <taxon>Neoteleostei</taxon>
        <taxon>Acanthomorphata</taxon>
        <taxon>Ovalentaria</taxon>
        <taxon>Atherinomorphae</taxon>
        <taxon>Cyprinodontiformes</taxon>
        <taxon>Goodeidae</taxon>
        <taxon>Xenoophorus</taxon>
    </lineage>
</organism>
<keyword evidence="2" id="KW-1133">Transmembrane helix</keyword>
<gene>
    <name evidence="3" type="ORF">XENOCAPTIV_003347</name>
</gene>
<keyword evidence="2" id="KW-0472">Membrane</keyword>
<feature type="region of interest" description="Disordered" evidence="1">
    <location>
        <begin position="82"/>
        <end position="122"/>
    </location>
</feature>